<organism evidence="3 4">
    <name type="scientific">Bacillus swezeyi</name>
    <dbReference type="NCBI Taxonomy" id="1925020"/>
    <lineage>
        <taxon>Bacteria</taxon>
        <taxon>Bacillati</taxon>
        <taxon>Bacillota</taxon>
        <taxon>Bacilli</taxon>
        <taxon>Bacillales</taxon>
        <taxon>Bacillaceae</taxon>
        <taxon>Bacillus</taxon>
    </lineage>
</organism>
<dbReference type="Pfam" id="PF00535">
    <property type="entry name" value="Glycos_transf_2"/>
    <property type="match status" value="1"/>
</dbReference>
<keyword evidence="3" id="KW-0808">Transferase</keyword>
<dbReference type="InterPro" id="IPR050834">
    <property type="entry name" value="Glycosyltransf_2"/>
</dbReference>
<protein>
    <submittedName>
        <fullName evidence="3">Glycosyltransferase</fullName>
    </submittedName>
</protein>
<feature type="domain" description="Glycosyltransferase 2-like" evidence="1">
    <location>
        <begin position="6"/>
        <end position="170"/>
    </location>
</feature>
<dbReference type="CDD" id="cd00761">
    <property type="entry name" value="Glyco_tranf_GTA_type"/>
    <property type="match status" value="1"/>
</dbReference>
<dbReference type="EMBL" id="QSND01000005">
    <property type="protein sequence ID" value="KAA6447751.1"/>
    <property type="molecule type" value="Genomic_DNA"/>
</dbReference>
<dbReference type="SUPFAM" id="SSF52540">
    <property type="entry name" value="P-loop containing nucleoside triphosphate hydrolases"/>
    <property type="match status" value="1"/>
</dbReference>
<feature type="domain" description="Sulfotransferase" evidence="2">
    <location>
        <begin position="410"/>
        <end position="647"/>
    </location>
</feature>
<dbReference type="Gene3D" id="3.90.550.10">
    <property type="entry name" value="Spore Coat Polysaccharide Biosynthesis Protein SpsA, Chain A"/>
    <property type="match status" value="1"/>
</dbReference>
<sequence>MRDVGIVMPVYKQTPEYLKLALQSVLQQSYQHFDFVIVSDGAPPETVAVIKDITKEDDRVHMILKEKNEGVAKTLNIGFDYLMKKEEIKYFTWVSSDNIYYSSFIEKLRHALETASDDVGLSFSSFRHIDHKGDALKEPSLEEFYKYQNQPKENLLDVCFIGVSFMYKKQFAAMIDGYHLEPVEDYEYWLRLTEHCNIVFIEEVLMEYRTNSPLSVSARLKNSKAEHRRWRYAFNLAKHQARRRRNIPFLLSVIYPVQDGSENTIDKLEQLLEQSFSNYKLIIIDRTLDQSAIQSIRNIEDPRVVLIDLPGGSEKEAIRKGIVKADTPFTLIYGKGSFPSSILALYDMIIKGVDFKEQPEQSPVAIIDNGYRLTGTRSIILGEDYEFGELYDTTILKINLFQNKQQIRLPKVLVNSVPKSGTHLLLQIILGIPGMRRSDFWVFEEKHLKNIKPGYAATGHFAHSSDREKILKETDIKTIFIYRDLRDIAVSLVHFVMINKYNHPWNPYMQNVLTNHDERLMAIIKGASLNQEEQAKYGIGILPNIYDFTKRFLQWAQASGICIVTFEDLVRNEASQDKTILKIIDFLWDDLQSFNLSKQQLLQKMKQNIHSSASDTFRKGSIGDWKEEFNDSHKEAFKQIAGESLIQLGYEKDDSW</sequence>
<evidence type="ECO:0000259" key="2">
    <source>
        <dbReference type="Pfam" id="PF00685"/>
    </source>
</evidence>
<dbReference type="InterPro" id="IPR000863">
    <property type="entry name" value="Sulfotransferase_dom"/>
</dbReference>
<accession>A0A5M8RIS9</accession>
<dbReference type="Proteomes" id="UP000324326">
    <property type="component" value="Unassembled WGS sequence"/>
</dbReference>
<dbReference type="GO" id="GO:0008146">
    <property type="term" value="F:sulfotransferase activity"/>
    <property type="evidence" value="ECO:0007669"/>
    <property type="project" value="InterPro"/>
</dbReference>
<name>A0A5M8RIS9_9BACI</name>
<proteinExistence type="predicted"/>
<dbReference type="InterPro" id="IPR029044">
    <property type="entry name" value="Nucleotide-diphossugar_trans"/>
</dbReference>
<comment type="caution">
    <text evidence="3">The sequence shown here is derived from an EMBL/GenBank/DDBJ whole genome shotgun (WGS) entry which is preliminary data.</text>
</comment>
<dbReference type="Pfam" id="PF00685">
    <property type="entry name" value="Sulfotransfer_1"/>
    <property type="match status" value="1"/>
</dbReference>
<dbReference type="InterPro" id="IPR027417">
    <property type="entry name" value="P-loop_NTPase"/>
</dbReference>
<dbReference type="RefSeq" id="WP_148958473.1">
    <property type="nucleotide sequence ID" value="NZ_QSND01000005.1"/>
</dbReference>
<dbReference type="PANTHER" id="PTHR43685:SF2">
    <property type="entry name" value="GLYCOSYLTRANSFERASE 2-LIKE DOMAIN-CONTAINING PROTEIN"/>
    <property type="match status" value="1"/>
</dbReference>
<evidence type="ECO:0000259" key="1">
    <source>
        <dbReference type="Pfam" id="PF00535"/>
    </source>
</evidence>
<dbReference type="InterPro" id="IPR001173">
    <property type="entry name" value="Glyco_trans_2-like"/>
</dbReference>
<dbReference type="STRING" id="1925020.BTA30_16290"/>
<dbReference type="SUPFAM" id="SSF53448">
    <property type="entry name" value="Nucleotide-diphospho-sugar transferases"/>
    <property type="match status" value="1"/>
</dbReference>
<evidence type="ECO:0000313" key="4">
    <source>
        <dbReference type="Proteomes" id="UP000324326"/>
    </source>
</evidence>
<evidence type="ECO:0000313" key="3">
    <source>
        <dbReference type="EMBL" id="KAA6447751.1"/>
    </source>
</evidence>
<dbReference type="Gene3D" id="3.40.50.300">
    <property type="entry name" value="P-loop containing nucleotide triphosphate hydrolases"/>
    <property type="match status" value="1"/>
</dbReference>
<dbReference type="AlphaFoldDB" id="A0A5M8RIS9"/>
<gene>
    <name evidence="3" type="ORF">DX927_21115</name>
</gene>
<dbReference type="PANTHER" id="PTHR43685">
    <property type="entry name" value="GLYCOSYLTRANSFERASE"/>
    <property type="match status" value="1"/>
</dbReference>
<reference evidence="3 4" key="1">
    <citation type="submission" date="2018-08" db="EMBL/GenBank/DDBJ databases">
        <title>Bacillus phenotypic plasticity.</title>
        <authorList>
            <person name="Hurtado E."/>
        </authorList>
    </citation>
    <scope>NUCLEOTIDE SEQUENCE [LARGE SCALE GENOMIC DNA]</scope>
    <source>
        <strain evidence="3 4">427</strain>
    </source>
</reference>